<protein>
    <submittedName>
        <fullName evidence="1">Uncharacterized protein</fullName>
    </submittedName>
</protein>
<evidence type="ECO:0000313" key="1">
    <source>
        <dbReference type="EMBL" id="CAJ1406559.1"/>
    </source>
</evidence>
<proteinExistence type="predicted"/>
<dbReference type="EMBL" id="CAUJNA010003637">
    <property type="protein sequence ID" value="CAJ1406559.1"/>
    <property type="molecule type" value="Genomic_DNA"/>
</dbReference>
<dbReference type="InterPro" id="IPR014710">
    <property type="entry name" value="RmlC-like_jellyroll"/>
</dbReference>
<dbReference type="Gene3D" id="2.60.120.10">
    <property type="entry name" value="Jelly Rolls"/>
    <property type="match status" value="1"/>
</dbReference>
<evidence type="ECO:0000313" key="2">
    <source>
        <dbReference type="Proteomes" id="UP001178507"/>
    </source>
</evidence>
<comment type="caution">
    <text evidence="1">The sequence shown here is derived from an EMBL/GenBank/DDBJ whole genome shotgun (WGS) entry which is preliminary data.</text>
</comment>
<accession>A0AA36JJ03</accession>
<organism evidence="1 2">
    <name type="scientific">Effrenium voratum</name>
    <dbReference type="NCBI Taxonomy" id="2562239"/>
    <lineage>
        <taxon>Eukaryota</taxon>
        <taxon>Sar</taxon>
        <taxon>Alveolata</taxon>
        <taxon>Dinophyceae</taxon>
        <taxon>Suessiales</taxon>
        <taxon>Symbiodiniaceae</taxon>
        <taxon>Effrenium</taxon>
    </lineage>
</organism>
<dbReference type="AlphaFoldDB" id="A0AA36JJ03"/>
<dbReference type="Proteomes" id="UP001178507">
    <property type="component" value="Unassembled WGS sequence"/>
</dbReference>
<keyword evidence="2" id="KW-1185">Reference proteome</keyword>
<gene>
    <name evidence="1" type="ORF">EVOR1521_LOCUS28499</name>
</gene>
<name>A0AA36JJ03_9DINO</name>
<sequence>MACPINLANCKFHSASLIYPMAAANAALAFAFAFLAPGVFAVPTAQLGSSAPCAPGKACEVDGFVGTEVIFEDDLVRVWNFTLPPGGMTSLHSHDLDYHFVALNPAQLAVYDAKGEWLFEFRAEGTMGFRVAGDFLEPTAGHMPKVPRIHAAVNIGPDEYHEILVEQKCRHCVQANWRQQEKRLADGSSSQRQGYGYGYARALAMSLLPLALLLRLASGTEWRHAWRVEGTLVATCPWILRDLAPQVMNVHPSKKMTYRNSRTAAGGNIGLPLEMGWEASRLFADEANIDYLQYSSGKFCNNPGKVPFLLEGLFEPDECISRCTRAHNCAFATLYPANGWCQLASKCLAEGSAGDTSAVTFAKVPDDRSSFENFGQRM</sequence>
<reference evidence="1" key="1">
    <citation type="submission" date="2023-08" db="EMBL/GenBank/DDBJ databases">
        <authorList>
            <person name="Chen Y."/>
            <person name="Shah S."/>
            <person name="Dougan E. K."/>
            <person name="Thang M."/>
            <person name="Chan C."/>
        </authorList>
    </citation>
    <scope>NUCLEOTIDE SEQUENCE</scope>
</reference>